<reference evidence="3" key="1">
    <citation type="journal article" date="2019" name="Int. J. Syst. Evol. Microbiol.">
        <title>The Global Catalogue of Microorganisms (GCM) 10K type strain sequencing project: providing services to taxonomists for standard genome sequencing and annotation.</title>
        <authorList>
            <consortium name="The Broad Institute Genomics Platform"/>
            <consortium name="The Broad Institute Genome Sequencing Center for Infectious Disease"/>
            <person name="Wu L."/>
            <person name="Ma J."/>
        </authorList>
    </citation>
    <scope>NUCLEOTIDE SEQUENCE [LARGE SCALE GENOMIC DNA]</scope>
    <source>
        <strain evidence="3">JCM 14735</strain>
    </source>
</reference>
<dbReference type="Proteomes" id="UP001501204">
    <property type="component" value="Unassembled WGS sequence"/>
</dbReference>
<feature type="transmembrane region" description="Helical" evidence="1">
    <location>
        <begin position="6"/>
        <end position="39"/>
    </location>
</feature>
<accession>A0ABP4WDY0</accession>
<keyword evidence="1" id="KW-0472">Membrane</keyword>
<proteinExistence type="predicted"/>
<gene>
    <name evidence="2" type="ORF">GCM10009767_06040</name>
</gene>
<organism evidence="2 3">
    <name type="scientific">Kocuria aegyptia</name>
    <dbReference type="NCBI Taxonomy" id="330943"/>
    <lineage>
        <taxon>Bacteria</taxon>
        <taxon>Bacillati</taxon>
        <taxon>Actinomycetota</taxon>
        <taxon>Actinomycetes</taxon>
        <taxon>Micrococcales</taxon>
        <taxon>Micrococcaceae</taxon>
        <taxon>Kocuria</taxon>
    </lineage>
</organism>
<comment type="caution">
    <text evidence="2">The sequence shown here is derived from an EMBL/GenBank/DDBJ whole genome shotgun (WGS) entry which is preliminary data.</text>
</comment>
<dbReference type="EMBL" id="BAAAOA010000007">
    <property type="protein sequence ID" value="GAA1749909.1"/>
    <property type="molecule type" value="Genomic_DNA"/>
</dbReference>
<evidence type="ECO:0000313" key="2">
    <source>
        <dbReference type="EMBL" id="GAA1749909.1"/>
    </source>
</evidence>
<name>A0ABP4WDY0_9MICC</name>
<keyword evidence="3" id="KW-1185">Reference proteome</keyword>
<evidence type="ECO:0000313" key="3">
    <source>
        <dbReference type="Proteomes" id="UP001501204"/>
    </source>
</evidence>
<sequence length="64" mass="7374">MLIDVLSTFVIVIVGLLYGWDVAALLGVVVLPLGVWWKLGPFWTREQRLRIRRRAQQRAGDRQA</sequence>
<keyword evidence="1" id="KW-0812">Transmembrane</keyword>
<protein>
    <submittedName>
        <fullName evidence="2">Uncharacterized protein</fullName>
    </submittedName>
</protein>
<keyword evidence="1" id="KW-1133">Transmembrane helix</keyword>
<evidence type="ECO:0000256" key="1">
    <source>
        <dbReference type="SAM" id="Phobius"/>
    </source>
</evidence>